<dbReference type="Pfam" id="PF13601">
    <property type="entry name" value="HTH_34"/>
    <property type="match status" value="1"/>
</dbReference>
<keyword evidence="3" id="KW-1185">Reference proteome</keyword>
<reference evidence="2 3" key="1">
    <citation type="submission" date="2015-01" db="EMBL/GenBank/DDBJ databases">
        <title>Draft genome sequence of Pedobacter sp. NL19 isolated from sludge of an effluent treatment pond in an abandoned uranium mine.</title>
        <authorList>
            <person name="Santos T."/>
            <person name="Caetano T."/>
            <person name="Covas C."/>
            <person name="Cruz A."/>
            <person name="Mendo S."/>
        </authorList>
    </citation>
    <scope>NUCLEOTIDE SEQUENCE [LARGE SCALE GENOMIC DNA]</scope>
    <source>
        <strain evidence="2 3">NL19</strain>
    </source>
</reference>
<evidence type="ECO:0000259" key="1">
    <source>
        <dbReference type="Pfam" id="PF13601"/>
    </source>
</evidence>
<dbReference type="InterPro" id="IPR036388">
    <property type="entry name" value="WH-like_DNA-bd_sf"/>
</dbReference>
<organism evidence="2 3">
    <name type="scientific">Pedobacter lusitanus</name>
    <dbReference type="NCBI Taxonomy" id="1503925"/>
    <lineage>
        <taxon>Bacteria</taxon>
        <taxon>Pseudomonadati</taxon>
        <taxon>Bacteroidota</taxon>
        <taxon>Sphingobacteriia</taxon>
        <taxon>Sphingobacteriales</taxon>
        <taxon>Sphingobacteriaceae</taxon>
        <taxon>Pedobacter</taxon>
    </lineage>
</organism>
<accession>A0A0D0F9P2</accession>
<dbReference type="PANTHER" id="PTHR37318:SF1">
    <property type="entry name" value="BSL7504 PROTEIN"/>
    <property type="match status" value="1"/>
</dbReference>
<evidence type="ECO:0000313" key="3">
    <source>
        <dbReference type="Proteomes" id="UP000032049"/>
    </source>
</evidence>
<dbReference type="STRING" id="1503925.TH53_03430"/>
<dbReference type="Gene3D" id="1.10.10.10">
    <property type="entry name" value="Winged helix-like DNA-binding domain superfamily/Winged helix DNA-binding domain"/>
    <property type="match status" value="1"/>
</dbReference>
<sequence>MKISLDSFDKAFENRLRLQIMSVLAANDYYDFNALKELLNATDGNLASHLKALEKEEYITVNKSFIGRKPNTQYTASSKGIHAFKKHLEALENLIKQQKR</sequence>
<dbReference type="RefSeq" id="WP_041878345.1">
    <property type="nucleotide sequence ID" value="NZ_CP157278.1"/>
</dbReference>
<comment type="caution">
    <text evidence="2">The sequence shown here is derived from an EMBL/GenBank/DDBJ whole genome shotgun (WGS) entry which is preliminary data.</text>
</comment>
<evidence type="ECO:0000313" key="2">
    <source>
        <dbReference type="EMBL" id="KIO78473.1"/>
    </source>
</evidence>
<dbReference type="SUPFAM" id="SSF46785">
    <property type="entry name" value="Winged helix' DNA-binding domain"/>
    <property type="match status" value="1"/>
</dbReference>
<gene>
    <name evidence="2" type="ORF">TH53_03430</name>
</gene>
<dbReference type="AlphaFoldDB" id="A0A0D0F9P2"/>
<dbReference type="Proteomes" id="UP000032049">
    <property type="component" value="Unassembled WGS sequence"/>
</dbReference>
<dbReference type="InterPro" id="IPR027395">
    <property type="entry name" value="WH_DNA-bd_dom"/>
</dbReference>
<feature type="domain" description="Winged helix DNA-binding" evidence="1">
    <location>
        <begin position="16"/>
        <end position="95"/>
    </location>
</feature>
<protein>
    <submittedName>
        <fullName evidence="2">Transcriptional regulator</fullName>
    </submittedName>
</protein>
<dbReference type="PANTHER" id="PTHR37318">
    <property type="entry name" value="BSL7504 PROTEIN"/>
    <property type="match status" value="1"/>
</dbReference>
<dbReference type="InterPro" id="IPR036390">
    <property type="entry name" value="WH_DNA-bd_sf"/>
</dbReference>
<proteinExistence type="predicted"/>
<name>A0A0D0F9P2_9SPHI</name>
<dbReference type="EMBL" id="JXRA01000013">
    <property type="protein sequence ID" value="KIO78473.1"/>
    <property type="molecule type" value="Genomic_DNA"/>
</dbReference>
<dbReference type="OrthoDB" id="9800369at2"/>